<dbReference type="EMBL" id="SOCE01000003">
    <property type="protein sequence ID" value="TDU82514.1"/>
    <property type="molecule type" value="Genomic_DNA"/>
</dbReference>
<gene>
    <name evidence="2" type="ORF">EV138_7408</name>
</gene>
<comment type="caution">
    <text evidence="2">The sequence shown here is derived from an EMBL/GenBank/DDBJ whole genome shotgun (WGS) entry which is preliminary data.</text>
</comment>
<reference evidence="2 3" key="1">
    <citation type="submission" date="2019-03" db="EMBL/GenBank/DDBJ databases">
        <title>Genomic Encyclopedia of Type Strains, Phase III (KMG-III): the genomes of soil and plant-associated and newly described type strains.</title>
        <authorList>
            <person name="Whitman W."/>
        </authorList>
    </citation>
    <scope>NUCLEOTIDE SEQUENCE [LARGE SCALE GENOMIC DNA]</scope>
    <source>
        <strain evidence="2 3">VKM Ac-2575</strain>
    </source>
</reference>
<feature type="region of interest" description="Disordered" evidence="1">
    <location>
        <begin position="119"/>
        <end position="146"/>
    </location>
</feature>
<evidence type="ECO:0000313" key="2">
    <source>
        <dbReference type="EMBL" id="TDU82514.1"/>
    </source>
</evidence>
<evidence type="ECO:0000313" key="3">
    <source>
        <dbReference type="Proteomes" id="UP000295151"/>
    </source>
</evidence>
<keyword evidence="3" id="KW-1185">Reference proteome</keyword>
<organism evidence="2 3">
    <name type="scientific">Kribbella voronezhensis</name>
    <dbReference type="NCBI Taxonomy" id="2512212"/>
    <lineage>
        <taxon>Bacteria</taxon>
        <taxon>Bacillati</taxon>
        <taxon>Actinomycetota</taxon>
        <taxon>Actinomycetes</taxon>
        <taxon>Propionibacteriales</taxon>
        <taxon>Kribbellaceae</taxon>
        <taxon>Kribbella</taxon>
    </lineage>
</organism>
<feature type="compositionally biased region" description="Pro residues" evidence="1">
    <location>
        <begin position="137"/>
        <end position="146"/>
    </location>
</feature>
<evidence type="ECO:0000256" key="1">
    <source>
        <dbReference type="SAM" id="MobiDB-lite"/>
    </source>
</evidence>
<dbReference type="Proteomes" id="UP000295151">
    <property type="component" value="Unassembled WGS sequence"/>
</dbReference>
<proteinExistence type="predicted"/>
<name>A0A4R7STV9_9ACTN</name>
<protein>
    <submittedName>
        <fullName evidence="2">Uncharacterized protein</fullName>
    </submittedName>
</protein>
<accession>A0A4R7STV9</accession>
<dbReference type="AlphaFoldDB" id="A0A4R7STV9"/>
<dbReference type="RefSeq" id="WP_133985331.1">
    <property type="nucleotide sequence ID" value="NZ_SOCE01000003.1"/>
</dbReference>
<sequence length="146" mass="16148">MDFNEFNRQYKLSRASLIAGDTTDLDAVQTHLRTLAAALTGNDQEVAHKLIHRLPATVAAAQAPPPPPSPEMLEARRIVNEGKFDEGTREERLAALAEARRRIWELADRGTADSVQIRSLSRGLETSEDILEEGLPWDPPPDNRGS</sequence>
<dbReference type="OrthoDB" id="3829272at2"/>